<protein>
    <submittedName>
        <fullName evidence="6">LysR family transcriptional regulator</fullName>
    </submittedName>
</protein>
<name>A0A7S7B033_9MICC</name>
<dbReference type="Gene3D" id="3.40.190.10">
    <property type="entry name" value="Periplasmic binding protein-like II"/>
    <property type="match status" value="2"/>
</dbReference>
<proteinExistence type="inferred from homology"/>
<keyword evidence="6" id="KW-0614">Plasmid</keyword>
<dbReference type="Gene3D" id="1.10.10.10">
    <property type="entry name" value="Winged helix-like DNA-binding domain superfamily/Winged helix DNA-binding domain"/>
    <property type="match status" value="1"/>
</dbReference>
<reference evidence="6 7" key="1">
    <citation type="submission" date="2020-09" db="EMBL/GenBank/DDBJ databases">
        <title>Investigation of environmental microbes.</title>
        <authorList>
            <person name="Ou Y."/>
            <person name="Kang Q."/>
        </authorList>
    </citation>
    <scope>NUCLEOTIDE SEQUENCE [LARGE SCALE GENOMIC DNA]</scope>
    <source>
        <strain evidence="6 7">KJZ-14</strain>
        <plasmid evidence="6 7">p1</plasmid>
    </source>
</reference>
<dbReference type="Pfam" id="PF03466">
    <property type="entry name" value="LysR_substrate"/>
    <property type="match status" value="1"/>
</dbReference>
<evidence type="ECO:0000256" key="1">
    <source>
        <dbReference type="ARBA" id="ARBA00009437"/>
    </source>
</evidence>
<evidence type="ECO:0000313" key="7">
    <source>
        <dbReference type="Proteomes" id="UP000516404"/>
    </source>
</evidence>
<dbReference type="SUPFAM" id="SSF46785">
    <property type="entry name" value="Winged helix' DNA-binding domain"/>
    <property type="match status" value="1"/>
</dbReference>
<dbReference type="AlphaFoldDB" id="A0A7S7B033"/>
<keyword evidence="2" id="KW-0805">Transcription regulation</keyword>
<evidence type="ECO:0000259" key="5">
    <source>
        <dbReference type="PROSITE" id="PS50931"/>
    </source>
</evidence>
<dbReference type="PANTHER" id="PTHR30346">
    <property type="entry name" value="TRANSCRIPTIONAL DUAL REGULATOR HCAR-RELATED"/>
    <property type="match status" value="1"/>
</dbReference>
<dbReference type="GO" id="GO:0003677">
    <property type="term" value="F:DNA binding"/>
    <property type="evidence" value="ECO:0007669"/>
    <property type="project" value="UniProtKB-KW"/>
</dbReference>
<evidence type="ECO:0000256" key="4">
    <source>
        <dbReference type="ARBA" id="ARBA00023163"/>
    </source>
</evidence>
<dbReference type="PANTHER" id="PTHR30346:SF29">
    <property type="entry name" value="LYSR SUBSTRATE-BINDING"/>
    <property type="match status" value="1"/>
</dbReference>
<dbReference type="Pfam" id="PF00126">
    <property type="entry name" value="HTH_1"/>
    <property type="match status" value="1"/>
</dbReference>
<dbReference type="GeneID" id="96624860"/>
<dbReference type="Proteomes" id="UP000516404">
    <property type="component" value="Plasmid p1"/>
</dbReference>
<dbReference type="PROSITE" id="PS50931">
    <property type="entry name" value="HTH_LYSR"/>
    <property type="match status" value="1"/>
</dbReference>
<geneLocation type="plasmid" evidence="6 7">
    <name>p1</name>
</geneLocation>
<comment type="similarity">
    <text evidence="1">Belongs to the LysR transcriptional regulatory family.</text>
</comment>
<dbReference type="RefSeq" id="WP_193836772.1">
    <property type="nucleotide sequence ID" value="NZ_CP062960.1"/>
</dbReference>
<dbReference type="EMBL" id="CP062960">
    <property type="protein sequence ID" value="QOW64719.1"/>
    <property type="molecule type" value="Genomic_DNA"/>
</dbReference>
<dbReference type="InterPro" id="IPR036388">
    <property type="entry name" value="WH-like_DNA-bd_sf"/>
</dbReference>
<accession>A0A7S7B033</accession>
<evidence type="ECO:0000313" key="6">
    <source>
        <dbReference type="EMBL" id="QOW64719.1"/>
    </source>
</evidence>
<sequence length="298" mass="33762">MDLQHLRTFRAVAHYGSVRKTAHVLRYSPASISQQITQLQKDINLALFEKSGRGLKLTTSGELLVTRLDDFFRECSSLETYIAGLREEKESAFSCYYITSFGAAVIPHTLQQITKDFPRTRFDLHLSDQPHIVTSPQPDLQLIVEEEGFKTPPHFIRHRILTEPYCVAIPQDHRLAQNGDPLDLADLKDELWIDTEPAKGWCWQTLVNSCQRAGFFPNFHVQAYDYPMALQLVSSGLGICVLPRIGGQRPGEKVVIRNLNDSGPRRTISALIPQGAKEEPIANRMIELLRVKASPKRF</sequence>
<organism evidence="6 7">
    <name type="scientific">Rothia terrae</name>
    <dbReference type="NCBI Taxonomy" id="396015"/>
    <lineage>
        <taxon>Bacteria</taxon>
        <taxon>Bacillati</taxon>
        <taxon>Actinomycetota</taxon>
        <taxon>Actinomycetes</taxon>
        <taxon>Micrococcales</taxon>
        <taxon>Micrococcaceae</taxon>
        <taxon>Rothia</taxon>
    </lineage>
</organism>
<evidence type="ECO:0000256" key="3">
    <source>
        <dbReference type="ARBA" id="ARBA00023125"/>
    </source>
</evidence>
<dbReference type="GO" id="GO:0032993">
    <property type="term" value="C:protein-DNA complex"/>
    <property type="evidence" value="ECO:0007669"/>
    <property type="project" value="TreeGrafter"/>
</dbReference>
<keyword evidence="3" id="KW-0238">DNA-binding</keyword>
<keyword evidence="4" id="KW-0804">Transcription</keyword>
<dbReference type="GO" id="GO:0003700">
    <property type="term" value="F:DNA-binding transcription factor activity"/>
    <property type="evidence" value="ECO:0007669"/>
    <property type="project" value="InterPro"/>
</dbReference>
<dbReference type="InterPro" id="IPR000847">
    <property type="entry name" value="LysR_HTH_N"/>
</dbReference>
<dbReference type="InterPro" id="IPR005119">
    <property type="entry name" value="LysR_subst-bd"/>
</dbReference>
<dbReference type="InterPro" id="IPR036390">
    <property type="entry name" value="WH_DNA-bd_sf"/>
</dbReference>
<gene>
    <name evidence="6" type="ORF">IDM49_11505</name>
</gene>
<keyword evidence="7" id="KW-1185">Reference proteome</keyword>
<feature type="domain" description="HTH lysR-type" evidence="5">
    <location>
        <begin position="1"/>
        <end position="58"/>
    </location>
</feature>
<dbReference type="KEGG" id="rter:IDM49_11505"/>
<dbReference type="SUPFAM" id="SSF53850">
    <property type="entry name" value="Periplasmic binding protein-like II"/>
    <property type="match status" value="1"/>
</dbReference>
<evidence type="ECO:0000256" key="2">
    <source>
        <dbReference type="ARBA" id="ARBA00023015"/>
    </source>
</evidence>